<feature type="domain" description="Glucose-6-phosphate dehydrogenase assembly protein OpcA N-terminal" evidence="1">
    <location>
        <begin position="75"/>
        <end position="190"/>
    </location>
</feature>
<dbReference type="EMBL" id="FUKJ01000273">
    <property type="protein sequence ID" value="SJM93619.1"/>
    <property type="molecule type" value="Genomic_DNA"/>
</dbReference>
<dbReference type="InterPro" id="IPR004555">
    <property type="entry name" value="G6PDH_assembly_OpcA"/>
</dbReference>
<feature type="domain" description="Glucose-6-phosphate dehydrogenase assembly protein OpcA C-terminal" evidence="2">
    <location>
        <begin position="204"/>
        <end position="368"/>
    </location>
</feature>
<dbReference type="OrthoDB" id="128564at2"/>
<dbReference type="InterPro" id="IPR046801">
    <property type="entry name" value="OpcA_G6PD_N"/>
</dbReference>
<evidence type="ECO:0000313" key="3">
    <source>
        <dbReference type="EMBL" id="SJM93619.1"/>
    </source>
</evidence>
<dbReference type="PANTHER" id="PTHR38658:SF1">
    <property type="entry name" value="OXPP CYCLE PROTEIN OPCA-RELATED"/>
    <property type="match status" value="1"/>
</dbReference>
<evidence type="ECO:0000259" key="2">
    <source>
        <dbReference type="Pfam" id="PF20171"/>
    </source>
</evidence>
<reference evidence="4" key="1">
    <citation type="submission" date="2017-02" db="EMBL/GenBank/DDBJ databases">
        <authorList>
            <person name="Daims H."/>
        </authorList>
    </citation>
    <scope>NUCLEOTIDE SEQUENCE [LARGE SCALE GENOMIC DNA]</scope>
</reference>
<dbReference type="PANTHER" id="PTHR38658">
    <property type="entry name" value="OXPP CYCLE PROTEIN OPCA-RELATED"/>
    <property type="match status" value="1"/>
</dbReference>
<organism evidence="3 4">
    <name type="scientific">Crenothrix polyspora</name>
    <dbReference type="NCBI Taxonomy" id="360316"/>
    <lineage>
        <taxon>Bacteria</taxon>
        <taxon>Pseudomonadati</taxon>
        <taxon>Pseudomonadota</taxon>
        <taxon>Gammaproteobacteria</taxon>
        <taxon>Methylococcales</taxon>
        <taxon>Crenotrichaceae</taxon>
        <taxon>Crenothrix</taxon>
    </lineage>
</organism>
<accession>A0A1R4HBM8</accession>
<protein>
    <submittedName>
        <fullName evidence="3">Glucose-6-phosphate dehydrogenase subunit</fullName>
    </submittedName>
</protein>
<dbReference type="Proteomes" id="UP000195442">
    <property type="component" value="Unassembled WGS sequence"/>
</dbReference>
<evidence type="ECO:0000259" key="1">
    <source>
        <dbReference type="Pfam" id="PF10128"/>
    </source>
</evidence>
<dbReference type="Pfam" id="PF20171">
    <property type="entry name" value="OpcA_G6PD_C"/>
    <property type="match status" value="1"/>
</dbReference>
<keyword evidence="4" id="KW-1185">Reference proteome</keyword>
<dbReference type="Pfam" id="PF10128">
    <property type="entry name" value="OpcA_G6PD_assem"/>
    <property type="match status" value="1"/>
</dbReference>
<evidence type="ECO:0000313" key="4">
    <source>
        <dbReference type="Proteomes" id="UP000195442"/>
    </source>
</evidence>
<dbReference type="AlphaFoldDB" id="A0A1R4HBM8"/>
<sequence>MATTMIATTPAPKIINQPLKRVRIASIEAELGMLWAQFNRDSGGGHTVMRACMSNLIIYCDTVEEAAVVNQEITAIVDVHPARVLLLVGDGKPSEGTMEALITIYYTALNEDWQVCAERIDVIASPASAERLPSVARSQLIGDLPTALWWVSRRPPPEVGDVFFQLAELADQIIYDNMGWINPIKGVSAMTRWVAAQQNEQVVYNLAWRRFSVWRKLLGQMLDPQIAPGALDDLRVIEIDHGPHALAMTWLMVGWLASQLKWQPVDGKQLSNSELVWKFHNHRHEIKITAKRLPKGEPLLYRLLLDWSQAQQENKLCFERLDNDRIGIVEALSTVPARVFAAQVPERATLVSAQLAHRNRDKIFESALKSANAMAAVFQL</sequence>
<proteinExistence type="predicted"/>
<dbReference type="InterPro" id="IPR046802">
    <property type="entry name" value="OpcA_G6PD_C"/>
</dbReference>
<gene>
    <name evidence="3" type="ORF">CRENPOLYSF2_3440005</name>
</gene>
<name>A0A1R4HBM8_9GAMM</name>